<gene>
    <name evidence="2" type="ORF">DC094_07150</name>
</gene>
<dbReference type="RefSeq" id="WP_116686435.1">
    <property type="nucleotide sequence ID" value="NZ_CAWNYD010000002.1"/>
</dbReference>
<organism evidence="2 3">
    <name type="scientific">Pelagibaculum spongiae</name>
    <dbReference type="NCBI Taxonomy" id="2080658"/>
    <lineage>
        <taxon>Bacteria</taxon>
        <taxon>Pseudomonadati</taxon>
        <taxon>Pseudomonadota</taxon>
        <taxon>Gammaproteobacteria</taxon>
        <taxon>Oceanospirillales</taxon>
        <taxon>Pelagibaculum</taxon>
    </lineage>
</organism>
<dbReference type="OrthoDB" id="7889003at2"/>
<dbReference type="AlphaFoldDB" id="A0A2V1GXI8"/>
<keyword evidence="1" id="KW-1133">Transmembrane helix</keyword>
<comment type="caution">
    <text evidence="2">The sequence shown here is derived from an EMBL/GenBank/DDBJ whole genome shotgun (WGS) entry which is preliminary data.</text>
</comment>
<evidence type="ECO:0000256" key="1">
    <source>
        <dbReference type="SAM" id="Phobius"/>
    </source>
</evidence>
<evidence type="ECO:0000313" key="3">
    <source>
        <dbReference type="Proteomes" id="UP000244906"/>
    </source>
</evidence>
<reference evidence="2 3" key="1">
    <citation type="submission" date="2018-04" db="EMBL/GenBank/DDBJ databases">
        <title>Thalassorhabdus spongiae gen. nov., sp. nov., isolated from a marine sponge in South-West Iceland.</title>
        <authorList>
            <person name="Knobloch S."/>
            <person name="Daussin A."/>
            <person name="Johannsson R."/>
            <person name="Marteinsson V.T."/>
        </authorList>
    </citation>
    <scope>NUCLEOTIDE SEQUENCE [LARGE SCALE GENOMIC DNA]</scope>
    <source>
        <strain evidence="2 3">Hp12</strain>
    </source>
</reference>
<name>A0A2V1GXI8_9GAMM</name>
<keyword evidence="3" id="KW-1185">Reference proteome</keyword>
<accession>A0A2V1GXI8</accession>
<dbReference type="Proteomes" id="UP000244906">
    <property type="component" value="Unassembled WGS sequence"/>
</dbReference>
<dbReference type="EMBL" id="QDDL01000002">
    <property type="protein sequence ID" value="PVZ70363.1"/>
    <property type="molecule type" value="Genomic_DNA"/>
</dbReference>
<feature type="transmembrane region" description="Helical" evidence="1">
    <location>
        <begin position="246"/>
        <end position="265"/>
    </location>
</feature>
<sequence>MASELLRIKKRKETREELVSLYEKSDQVLLIHYSCESFYDIKDGRTPRVTSIAVRNLKTAQAESFSVHKIAERNGISISDIPERYDELEKEMLEDFFEFVKYRQTFHFVHWNMRDGAYGFSAIEHRFQALGGEPHKIQDDKKTDLARALVSLFGRQYVGHSKAGRFLAIVELNKMTDKDALDGKEEADAFEAGEYVQLHRSTLRKIDCMSNIFERTIDGSLNTNATWQDQYGIHPKAIIEYIKDHWLWSVVVIVAIISGLVGKIAGLF</sequence>
<proteinExistence type="predicted"/>
<keyword evidence="1" id="KW-0472">Membrane</keyword>
<keyword evidence="1" id="KW-0812">Transmembrane</keyword>
<evidence type="ECO:0000313" key="2">
    <source>
        <dbReference type="EMBL" id="PVZ70363.1"/>
    </source>
</evidence>
<protein>
    <submittedName>
        <fullName evidence="2">Uncharacterized protein</fullName>
    </submittedName>
</protein>